<evidence type="ECO:0000259" key="8">
    <source>
        <dbReference type="Pfam" id="PF03710"/>
    </source>
</evidence>
<keyword evidence="3 7" id="KW-0547">Nucleotide-binding</keyword>
<dbReference type="InterPro" id="IPR043519">
    <property type="entry name" value="NT_sf"/>
</dbReference>
<feature type="domain" description="Glutamate-ammonia ligase adenylyltransferase repeated" evidence="8">
    <location>
        <begin position="558"/>
        <end position="801"/>
    </location>
</feature>
<evidence type="ECO:0000256" key="5">
    <source>
        <dbReference type="ARBA" id="ARBA00022842"/>
    </source>
</evidence>
<evidence type="ECO:0000313" key="11">
    <source>
        <dbReference type="Proteomes" id="UP001499959"/>
    </source>
</evidence>
<dbReference type="EMBL" id="BAABJE010000017">
    <property type="protein sequence ID" value="GAA4803142.1"/>
    <property type="molecule type" value="Genomic_DNA"/>
</dbReference>
<dbReference type="CDD" id="cd05401">
    <property type="entry name" value="NT_GlnE_GlnD_like"/>
    <property type="match status" value="2"/>
</dbReference>
<keyword evidence="5 7" id="KW-0460">Magnesium</keyword>
<accession>A0ABP9C362</accession>
<evidence type="ECO:0000256" key="4">
    <source>
        <dbReference type="ARBA" id="ARBA00022840"/>
    </source>
</evidence>
<dbReference type="GO" id="GO:0016779">
    <property type="term" value="F:nucleotidyltransferase activity"/>
    <property type="evidence" value="ECO:0007669"/>
    <property type="project" value="UniProtKB-KW"/>
</dbReference>
<dbReference type="RefSeq" id="WP_345304393.1">
    <property type="nucleotide sequence ID" value="NZ_BAABJE010000017.1"/>
</dbReference>
<comment type="catalytic activity">
    <reaction evidence="7">
        <text>[glutamine synthetase]-O(4)-(5'-adenylyl)-L-tyrosine + phosphate = [glutamine synthetase]-L-tyrosine + ADP</text>
        <dbReference type="Rhea" id="RHEA:43716"/>
        <dbReference type="Rhea" id="RHEA-COMP:10660"/>
        <dbReference type="Rhea" id="RHEA-COMP:10661"/>
        <dbReference type="ChEBI" id="CHEBI:43474"/>
        <dbReference type="ChEBI" id="CHEBI:46858"/>
        <dbReference type="ChEBI" id="CHEBI:83624"/>
        <dbReference type="ChEBI" id="CHEBI:456216"/>
        <dbReference type="EC" id="2.7.7.89"/>
    </reaction>
</comment>
<dbReference type="Proteomes" id="UP001499959">
    <property type="component" value="Unassembled WGS sequence"/>
</dbReference>
<evidence type="ECO:0000313" key="10">
    <source>
        <dbReference type="EMBL" id="GAA4803142.1"/>
    </source>
</evidence>
<feature type="region of interest" description="Adenylyl transferase" evidence="7">
    <location>
        <begin position="451"/>
        <end position="946"/>
    </location>
</feature>
<comment type="caution">
    <text evidence="10">The sequence shown here is derived from an EMBL/GenBank/DDBJ whole genome shotgun (WGS) entry which is preliminary data.</text>
</comment>
<comment type="function">
    <text evidence="7">Involved in the regulation of glutamine synthetase GlnA, a key enzyme in the process to assimilate ammonia. When cellular nitrogen levels are high, the C-terminal adenylyl transferase (AT) inactivates GlnA by covalent transfer of an adenylyl group from ATP to specific tyrosine residue of GlnA, thus reducing its activity. Conversely, when nitrogen levels are low, the N-terminal adenylyl removase (AR) activates GlnA by removing the adenylyl group by phosphorolysis, increasing its activity. The regulatory region of GlnE binds the signal transduction protein PII (GlnB) which indicates the nitrogen status of the cell.</text>
</comment>
<dbReference type="PANTHER" id="PTHR30621:SF0">
    <property type="entry name" value="BIFUNCTIONAL GLUTAMINE SYNTHETASE ADENYLYLTRANSFERASE_ADENYLYL-REMOVING ENZYME"/>
    <property type="match status" value="1"/>
</dbReference>
<evidence type="ECO:0000256" key="7">
    <source>
        <dbReference type="HAMAP-Rule" id="MF_00802"/>
    </source>
</evidence>
<dbReference type="EC" id="2.7.7.89" evidence="7"/>
<dbReference type="Pfam" id="PF08335">
    <property type="entry name" value="GlnD_UR_UTase"/>
    <property type="match status" value="1"/>
</dbReference>
<organism evidence="10 11">
    <name type="scientific">Lysobacter hankyongensis</name>
    <dbReference type="NCBI Taxonomy" id="1176535"/>
    <lineage>
        <taxon>Bacteria</taxon>
        <taxon>Pseudomonadati</taxon>
        <taxon>Pseudomonadota</taxon>
        <taxon>Gammaproteobacteria</taxon>
        <taxon>Lysobacterales</taxon>
        <taxon>Lysobacteraceae</taxon>
        <taxon>Lysobacter</taxon>
    </lineage>
</organism>
<gene>
    <name evidence="7 10" type="primary">glnE</name>
    <name evidence="10" type="ORF">GCM10023307_32410</name>
</gene>
<dbReference type="InterPro" id="IPR023057">
    <property type="entry name" value="GlnE"/>
</dbReference>
<feature type="region of interest" description="Adenylyl removase" evidence="7">
    <location>
        <begin position="1"/>
        <end position="441"/>
    </location>
</feature>
<evidence type="ECO:0000256" key="1">
    <source>
        <dbReference type="ARBA" id="ARBA00022679"/>
    </source>
</evidence>
<keyword evidence="6 7" id="KW-0511">Multifunctional enzyme</keyword>
<evidence type="ECO:0000256" key="3">
    <source>
        <dbReference type="ARBA" id="ARBA00022741"/>
    </source>
</evidence>
<dbReference type="Gene3D" id="1.20.120.1510">
    <property type="match status" value="1"/>
</dbReference>
<protein>
    <recommendedName>
        <fullName evidence="7">Bifunctional glutamine synthetase adenylyltransferase/adenylyl-removing enzyme</fullName>
    </recommendedName>
    <alternativeName>
        <fullName evidence="7">ATP:glutamine synthetase adenylyltransferase</fullName>
    </alternativeName>
    <alternativeName>
        <fullName evidence="7">ATase</fullName>
    </alternativeName>
    <domain>
        <recommendedName>
            <fullName evidence="7">Glutamine synthetase adenylyl-L-tyrosine phosphorylase</fullName>
            <ecNumber evidence="7">2.7.7.89</ecNumber>
        </recommendedName>
        <alternativeName>
            <fullName evidence="7">Adenylyl removase</fullName>
            <shortName evidence="7">AR</shortName>
            <shortName evidence="7">AT-N</shortName>
        </alternativeName>
    </domain>
    <domain>
        <recommendedName>
            <fullName evidence="7">Glutamine synthetase adenylyl transferase</fullName>
            <ecNumber evidence="7">2.7.7.42</ecNumber>
        </recommendedName>
        <alternativeName>
            <fullName evidence="7">Adenylyl transferase</fullName>
            <shortName evidence="7">AT</shortName>
            <shortName evidence="7">AT-C</shortName>
        </alternativeName>
    </domain>
</protein>
<dbReference type="Pfam" id="PF03710">
    <property type="entry name" value="GlnE"/>
    <property type="match status" value="2"/>
</dbReference>
<dbReference type="Gene3D" id="1.20.120.330">
    <property type="entry name" value="Nucleotidyltransferases domain 2"/>
    <property type="match status" value="2"/>
</dbReference>
<comment type="cofactor">
    <cofactor evidence="7">
        <name>Mg(2+)</name>
        <dbReference type="ChEBI" id="CHEBI:18420"/>
    </cofactor>
</comment>
<dbReference type="SUPFAM" id="SSF81301">
    <property type="entry name" value="Nucleotidyltransferase"/>
    <property type="match status" value="2"/>
</dbReference>
<proteinExistence type="inferred from homology"/>
<keyword evidence="1 7" id="KW-0808">Transferase</keyword>
<comment type="similarity">
    <text evidence="7">Belongs to the GlnE family.</text>
</comment>
<dbReference type="EC" id="2.7.7.42" evidence="7"/>
<evidence type="ECO:0000259" key="9">
    <source>
        <dbReference type="Pfam" id="PF08335"/>
    </source>
</evidence>
<reference evidence="11" key="1">
    <citation type="journal article" date="2019" name="Int. J. Syst. Evol. Microbiol.">
        <title>The Global Catalogue of Microorganisms (GCM) 10K type strain sequencing project: providing services to taxonomists for standard genome sequencing and annotation.</title>
        <authorList>
            <consortium name="The Broad Institute Genomics Platform"/>
            <consortium name="The Broad Institute Genome Sequencing Center for Infectious Disease"/>
            <person name="Wu L."/>
            <person name="Ma J."/>
        </authorList>
    </citation>
    <scope>NUCLEOTIDE SEQUENCE [LARGE SCALE GENOMIC DNA]</scope>
    <source>
        <strain evidence="11">JCM 18204</strain>
    </source>
</reference>
<keyword evidence="11" id="KW-1185">Reference proteome</keyword>
<feature type="domain" description="Glutamate-ammonia ligase adenylyltransferase repeated" evidence="8">
    <location>
        <begin position="91"/>
        <end position="279"/>
    </location>
</feature>
<dbReference type="InterPro" id="IPR005190">
    <property type="entry name" value="GlnE_rpt_dom"/>
</dbReference>
<dbReference type="Gene3D" id="3.30.460.10">
    <property type="entry name" value="Beta Polymerase, domain 2"/>
    <property type="match status" value="2"/>
</dbReference>
<evidence type="ECO:0000256" key="2">
    <source>
        <dbReference type="ARBA" id="ARBA00022695"/>
    </source>
</evidence>
<name>A0ABP9C362_9GAMM</name>
<feature type="domain" description="PII-uridylyltransferase/Glutamine-synthetase adenylyltransferase" evidence="9">
    <location>
        <begin position="299"/>
        <end position="437"/>
    </location>
</feature>
<dbReference type="SUPFAM" id="SSF81593">
    <property type="entry name" value="Nucleotidyltransferase substrate binding subunit/domain"/>
    <property type="match status" value="2"/>
</dbReference>
<dbReference type="GO" id="GO:0016874">
    <property type="term" value="F:ligase activity"/>
    <property type="evidence" value="ECO:0007669"/>
    <property type="project" value="UniProtKB-KW"/>
</dbReference>
<sequence>MDPAELSSVEPTAASAAIVARIDRAVARLRMAHADWPAAAETRVRALALVSDFAVDVCLRQPALLPVLLADDGARSAPMPALTADLRAEWPTLLRRYRQAESVRLIWRDVHGLDTLDQTLACITALAETCLQTALAALERDFAERFGTVRDPDGASVRLVVFALGKLGGGELNFSSDIDLVYAYAQDGDSDGSRALAAEDYFARLGQQLAKLLDEVTAEGFCHRVDLRLRPFGTAGRIALSFAAMEQYFQREGRDWERYAWQKARPVAGDLDAGARFLDTLRPFVYRRYLDYGALDGLREMKASIAAEVARKDMADDIKRGPGGIREVEFLAQALQLIRGGREPALRERRLQPALSALRDARHLSAEACDALLAAYRFLRLLENRLQMLGDAQTQRLPDDPATRARLAQGLGEADWDALHARLQAHRERVTQEFDALLAPRGRAAQPDALVSYWRGLRDGAGRDGEDDDAARTLRDAGFIHATEVDRALRDFARAPGVRDLSDAARARLDRLMPALLAGVAGSAEPLLALRRALALLQAILRRASYLALLDEQPAALSRLVDTLARSALLGDRLAAHPLLLDELLDIRVAGPLPKPEAFAAAADAALQAEDSEAALLALNEARQTLSFRIALVTLDRRMRAVDTARLLAALADALLAAVYRLALRELEAQHGRIDGFRFAVLGYGSLGGRELGFGSDLDVVFVYDAPADAVSDGARALDAPRWSARLAQKIVALLGAPTGAGRLYDVDVRLRPDGAKGLLVSTLASFEEYQRHRAWTWEHQALVRAHAIAGDADLRAAFERVRADTLAQPRDAAKLREDVAAMRARMRAELDRSGTDRFDLKQGQGGLVDLEFLLQYLVLREAEARPALLAPRDTPGLIDALRAEAVLDAEIAARLHAAHDALLGAGLACTLDRRARIVDAGSEGLDAARRVVIAATHGILHAEGA</sequence>
<keyword evidence="4 7" id="KW-0067">ATP-binding</keyword>
<dbReference type="PANTHER" id="PTHR30621">
    <property type="entry name" value="GLUTAMINE SYNTHETASE ADENYLYLTRANSFERASE"/>
    <property type="match status" value="1"/>
</dbReference>
<keyword evidence="2 7" id="KW-0548">Nucleotidyltransferase</keyword>
<dbReference type="NCBIfam" id="NF008292">
    <property type="entry name" value="PRK11072.1"/>
    <property type="match status" value="1"/>
</dbReference>
<dbReference type="HAMAP" id="MF_00802">
    <property type="entry name" value="GlnE"/>
    <property type="match status" value="1"/>
</dbReference>
<evidence type="ECO:0000256" key="6">
    <source>
        <dbReference type="ARBA" id="ARBA00023268"/>
    </source>
</evidence>
<comment type="catalytic activity">
    <reaction evidence="7">
        <text>[glutamine synthetase]-L-tyrosine + ATP = [glutamine synthetase]-O(4)-(5'-adenylyl)-L-tyrosine + diphosphate</text>
        <dbReference type="Rhea" id="RHEA:18589"/>
        <dbReference type="Rhea" id="RHEA-COMP:10660"/>
        <dbReference type="Rhea" id="RHEA-COMP:10661"/>
        <dbReference type="ChEBI" id="CHEBI:30616"/>
        <dbReference type="ChEBI" id="CHEBI:33019"/>
        <dbReference type="ChEBI" id="CHEBI:46858"/>
        <dbReference type="ChEBI" id="CHEBI:83624"/>
        <dbReference type="EC" id="2.7.7.42"/>
    </reaction>
</comment>
<keyword evidence="10" id="KW-0436">Ligase</keyword>
<dbReference type="InterPro" id="IPR013546">
    <property type="entry name" value="PII_UdlTrfase/GS_AdlTrfase"/>
</dbReference>